<keyword evidence="2" id="KW-0238">DNA-binding</keyword>
<sequence>MVNLDFRLKRWYYLKCIVGATQLGGKQMGLWDKFRSDKKSGRYLGTGTKIRRIRSQKDTTVVELANALGVNEAAIRNYEIGYRQASRDKLELIAQRLGVPVETLIDRQIDSYNDAIHILFELSEKYDLVPIELPQEPKYAIQTKDETILQALQAWYNERRKWENGDITQAELQEWTDTFPLQCEENEPPAEKVESRYTDFERILGLKSSLEQFDMIVNDNVELIEDCIAHKDYKTAREHLRTLKATVHTLSQVDIKRYGK</sequence>
<dbReference type="InterPro" id="IPR001387">
    <property type="entry name" value="Cro/C1-type_HTH"/>
</dbReference>
<dbReference type="Pfam" id="PF01381">
    <property type="entry name" value="HTH_3"/>
    <property type="match status" value="1"/>
</dbReference>
<proteinExistence type="predicted"/>
<accession>D3AGX8</accession>
<evidence type="ECO:0000313" key="3">
    <source>
        <dbReference type="Proteomes" id="UP000004968"/>
    </source>
</evidence>
<dbReference type="GO" id="GO:0003677">
    <property type="term" value="F:DNA binding"/>
    <property type="evidence" value="ECO:0007669"/>
    <property type="project" value="UniProtKB-KW"/>
</dbReference>
<comment type="caution">
    <text evidence="2">The sequence shown here is derived from an EMBL/GenBank/DDBJ whole genome shotgun (WGS) entry which is preliminary data.</text>
</comment>
<dbReference type="EMBL" id="ACIO01000228">
    <property type="protein sequence ID" value="EFC98952.1"/>
    <property type="molecule type" value="Genomic_DNA"/>
</dbReference>
<dbReference type="CDD" id="cd00093">
    <property type="entry name" value="HTH_XRE"/>
    <property type="match status" value="1"/>
</dbReference>
<evidence type="ECO:0000313" key="2">
    <source>
        <dbReference type="EMBL" id="EFC98952.1"/>
    </source>
</evidence>
<protein>
    <submittedName>
        <fullName evidence="2">DNA-binding helix-turn-helix protein</fullName>
    </submittedName>
</protein>
<feature type="domain" description="HTH cro/C1-type" evidence="1">
    <location>
        <begin position="50"/>
        <end position="104"/>
    </location>
</feature>
<organism evidence="2 3">
    <name type="scientific">Hungatella hathewayi DSM 13479</name>
    <dbReference type="NCBI Taxonomy" id="566550"/>
    <lineage>
        <taxon>Bacteria</taxon>
        <taxon>Bacillati</taxon>
        <taxon>Bacillota</taxon>
        <taxon>Clostridia</taxon>
        <taxon>Lachnospirales</taxon>
        <taxon>Lachnospiraceae</taxon>
        <taxon>Hungatella</taxon>
    </lineage>
</organism>
<name>D3AGX8_9FIRM</name>
<dbReference type="PROSITE" id="PS50943">
    <property type="entry name" value="HTH_CROC1"/>
    <property type="match status" value="1"/>
</dbReference>
<dbReference type="AlphaFoldDB" id="D3AGX8"/>
<dbReference type="InterPro" id="IPR010982">
    <property type="entry name" value="Lambda_DNA-bd_dom_sf"/>
</dbReference>
<reference evidence="2 3" key="1">
    <citation type="submission" date="2010-01" db="EMBL/GenBank/DDBJ databases">
        <authorList>
            <person name="Weinstock G."/>
            <person name="Sodergren E."/>
            <person name="Clifton S."/>
            <person name="Fulton L."/>
            <person name="Fulton B."/>
            <person name="Courtney L."/>
            <person name="Fronick C."/>
            <person name="Harrison M."/>
            <person name="Strong C."/>
            <person name="Farmer C."/>
            <person name="Delahaunty K."/>
            <person name="Markovic C."/>
            <person name="Hall O."/>
            <person name="Minx P."/>
            <person name="Tomlinson C."/>
            <person name="Mitreva M."/>
            <person name="Nelson J."/>
            <person name="Hou S."/>
            <person name="Wollam A."/>
            <person name="Pepin K.H."/>
            <person name="Johnson M."/>
            <person name="Bhonagiri V."/>
            <person name="Nash W.E."/>
            <person name="Warren W."/>
            <person name="Chinwalla A."/>
            <person name="Mardis E.R."/>
            <person name="Wilson R.K."/>
        </authorList>
    </citation>
    <scope>NUCLEOTIDE SEQUENCE [LARGE SCALE GENOMIC DNA]</scope>
    <source>
        <strain evidence="2 3">DSM 13479</strain>
    </source>
</reference>
<dbReference type="SMART" id="SM00530">
    <property type="entry name" value="HTH_XRE"/>
    <property type="match status" value="1"/>
</dbReference>
<gene>
    <name evidence="2" type="ORF">CLOSTHATH_02865</name>
</gene>
<dbReference type="Proteomes" id="UP000004968">
    <property type="component" value="Unassembled WGS sequence"/>
</dbReference>
<dbReference type="SUPFAM" id="SSF47413">
    <property type="entry name" value="lambda repressor-like DNA-binding domains"/>
    <property type="match status" value="1"/>
</dbReference>
<dbReference type="HOGENOM" id="CLU_1188663_0_0_9"/>
<evidence type="ECO:0000259" key="1">
    <source>
        <dbReference type="PROSITE" id="PS50943"/>
    </source>
</evidence>
<dbReference type="Gene3D" id="1.10.260.40">
    <property type="entry name" value="lambda repressor-like DNA-binding domains"/>
    <property type="match status" value="1"/>
</dbReference>